<name>A0ABV3F6S8_9NOCA</name>
<organism evidence="2 3">
    <name type="scientific">Nocardia fusca</name>
    <dbReference type="NCBI Taxonomy" id="941183"/>
    <lineage>
        <taxon>Bacteria</taxon>
        <taxon>Bacillati</taxon>
        <taxon>Actinomycetota</taxon>
        <taxon>Actinomycetes</taxon>
        <taxon>Mycobacteriales</taxon>
        <taxon>Nocardiaceae</taxon>
        <taxon>Nocardia</taxon>
    </lineage>
</organism>
<dbReference type="EMBL" id="JBFAIH010000005">
    <property type="protein sequence ID" value="MEV0363338.1"/>
    <property type="molecule type" value="Genomic_DNA"/>
</dbReference>
<accession>A0ABV3F6S8</accession>
<dbReference type="NCBIfam" id="NF033537">
    <property type="entry name" value="lasso_biosyn_B2"/>
    <property type="match status" value="1"/>
</dbReference>
<keyword evidence="3" id="KW-1185">Reference proteome</keyword>
<comment type="caution">
    <text evidence="2">The sequence shown here is derived from an EMBL/GenBank/DDBJ whole genome shotgun (WGS) entry which is preliminary data.</text>
</comment>
<dbReference type="Pfam" id="PF13471">
    <property type="entry name" value="Transglut_core3"/>
    <property type="match status" value="1"/>
</dbReference>
<protein>
    <submittedName>
        <fullName evidence="2">Lasso peptide biosynthesis B2 protein</fullName>
    </submittedName>
</protein>
<dbReference type="RefSeq" id="WP_357977738.1">
    <property type="nucleotide sequence ID" value="NZ_JBFAIH010000005.1"/>
</dbReference>
<evidence type="ECO:0000313" key="3">
    <source>
        <dbReference type="Proteomes" id="UP001551658"/>
    </source>
</evidence>
<feature type="domain" description="Microcin J25-processing protein McjB C-terminal" evidence="1">
    <location>
        <begin position="9"/>
        <end position="116"/>
    </location>
</feature>
<evidence type="ECO:0000259" key="1">
    <source>
        <dbReference type="Pfam" id="PF13471"/>
    </source>
</evidence>
<reference evidence="2 3" key="1">
    <citation type="submission" date="2024-06" db="EMBL/GenBank/DDBJ databases">
        <title>The Natural Products Discovery Center: Release of the First 8490 Sequenced Strains for Exploring Actinobacteria Biosynthetic Diversity.</title>
        <authorList>
            <person name="Kalkreuter E."/>
            <person name="Kautsar S.A."/>
            <person name="Yang D."/>
            <person name="Bader C.D."/>
            <person name="Teijaro C.N."/>
            <person name="Fluegel L."/>
            <person name="Davis C.M."/>
            <person name="Simpson J.R."/>
            <person name="Lauterbach L."/>
            <person name="Steele A.D."/>
            <person name="Gui C."/>
            <person name="Meng S."/>
            <person name="Li G."/>
            <person name="Viehrig K."/>
            <person name="Ye F."/>
            <person name="Su P."/>
            <person name="Kiefer A.F."/>
            <person name="Nichols A."/>
            <person name="Cepeda A.J."/>
            <person name="Yan W."/>
            <person name="Fan B."/>
            <person name="Jiang Y."/>
            <person name="Adhikari A."/>
            <person name="Zheng C.-J."/>
            <person name="Schuster L."/>
            <person name="Cowan T.M."/>
            <person name="Smanski M.J."/>
            <person name="Chevrette M.G."/>
            <person name="De Carvalho L.P.S."/>
            <person name="Shen B."/>
        </authorList>
    </citation>
    <scope>NUCLEOTIDE SEQUENCE [LARGE SCALE GENOMIC DNA]</scope>
    <source>
        <strain evidence="2 3">NPDC050671</strain>
    </source>
</reference>
<sequence>MPHRLVARFAVAAAIVVKRLPPQRIHALLKLARRGARPATYSEALTARDAAISVSLHCASREGCLVRSIASALTCRAFGRWPTWCVGVKTRAPFGAHAWIEAENAIVGEVVPYEYLSRLISVPPVENKG</sequence>
<proteinExistence type="predicted"/>
<dbReference type="InterPro" id="IPR053521">
    <property type="entry name" value="McjB-like"/>
</dbReference>
<evidence type="ECO:0000313" key="2">
    <source>
        <dbReference type="EMBL" id="MEV0363338.1"/>
    </source>
</evidence>
<gene>
    <name evidence="2" type="ORF">AB0H72_11600</name>
</gene>
<dbReference type="Proteomes" id="UP001551658">
    <property type="component" value="Unassembled WGS sequence"/>
</dbReference>
<dbReference type="InterPro" id="IPR032708">
    <property type="entry name" value="McjB_C"/>
</dbReference>